<feature type="compositionally biased region" description="Basic and acidic residues" evidence="4">
    <location>
        <begin position="97"/>
        <end position="108"/>
    </location>
</feature>
<reference evidence="6" key="1">
    <citation type="submission" date="2022-11" db="EMBL/GenBank/DDBJ databases">
        <authorList>
            <person name="Petersen C."/>
        </authorList>
    </citation>
    <scope>NUCLEOTIDE SEQUENCE</scope>
    <source>
        <strain evidence="6">IBT 26290</strain>
    </source>
</reference>
<dbReference type="Pfam" id="PF00011">
    <property type="entry name" value="HSP20"/>
    <property type="match status" value="1"/>
</dbReference>
<dbReference type="GeneID" id="81427293"/>
<dbReference type="PANTHER" id="PTHR11527">
    <property type="entry name" value="HEAT-SHOCK PROTEIN 20 FAMILY MEMBER"/>
    <property type="match status" value="1"/>
</dbReference>
<dbReference type="InterPro" id="IPR002068">
    <property type="entry name" value="A-crystallin/Hsp20_dom"/>
</dbReference>
<dbReference type="InterPro" id="IPR008978">
    <property type="entry name" value="HSP20-like_chaperone"/>
</dbReference>
<evidence type="ECO:0000256" key="2">
    <source>
        <dbReference type="PROSITE-ProRule" id="PRU00285"/>
    </source>
</evidence>
<sequence length="384" mass="41757">MASIYDLNHPPNPFWDYLASSIQDHPFFAPRGHHHSRHPPPFWGSGNHHHPYHHHGPSPFWGWDNRPSTDDNARDSERPAADGQNTEQAAGPSTSAEKNRDAENDKGVSSDIETDNEPRCRGRCGKGQHPGRDGPHGLGRGRGGRGRCGPGHRGHPGAGPFGHHGRGGHHWGGRGGRGRRHDGPAPPFGAGPGFPNFEVLRNIASQFGIQLNGPTPDGVDFVPSVDIFDTPTNYTVHVSLPGAKKDDLSIDYDPDESVLHLAGVVYRPGISEDLHQALAVEERSREVGVFEREIRLGTHEAPANISVDAITAKLEEGILNVILPRIEAEPEPKKKVVVEDGNVVNEKDAMHVDESASETMTPPGSDESNLDEDETKEYVKVPVL</sequence>
<protein>
    <recommendedName>
        <fullName evidence="5">SHSP domain-containing protein</fullName>
    </recommendedName>
</protein>
<comment type="similarity">
    <text evidence="2 3">Belongs to the small heat shock protein (HSP20) family.</text>
</comment>
<dbReference type="CDD" id="cd06464">
    <property type="entry name" value="ACD_sHsps-like"/>
    <property type="match status" value="1"/>
</dbReference>
<feature type="compositionally biased region" description="Basic and acidic residues" evidence="4">
    <location>
        <begin position="67"/>
        <end position="80"/>
    </location>
</feature>
<dbReference type="Proteomes" id="UP001149163">
    <property type="component" value="Unassembled WGS sequence"/>
</dbReference>
<dbReference type="AlphaFoldDB" id="A0A9W9I3J6"/>
<dbReference type="SUPFAM" id="SSF49764">
    <property type="entry name" value="HSP20-like chaperones"/>
    <property type="match status" value="1"/>
</dbReference>
<organism evidence="6 7">
    <name type="scientific">Penicillium canariense</name>
    <dbReference type="NCBI Taxonomy" id="189055"/>
    <lineage>
        <taxon>Eukaryota</taxon>
        <taxon>Fungi</taxon>
        <taxon>Dikarya</taxon>
        <taxon>Ascomycota</taxon>
        <taxon>Pezizomycotina</taxon>
        <taxon>Eurotiomycetes</taxon>
        <taxon>Eurotiomycetidae</taxon>
        <taxon>Eurotiales</taxon>
        <taxon>Aspergillaceae</taxon>
        <taxon>Penicillium</taxon>
    </lineage>
</organism>
<keyword evidence="7" id="KW-1185">Reference proteome</keyword>
<feature type="domain" description="SHSP" evidence="5">
    <location>
        <begin position="216"/>
        <end position="341"/>
    </location>
</feature>
<evidence type="ECO:0000256" key="3">
    <source>
        <dbReference type="RuleBase" id="RU003616"/>
    </source>
</evidence>
<feature type="region of interest" description="Disordered" evidence="4">
    <location>
        <begin position="63"/>
        <end position="193"/>
    </location>
</feature>
<feature type="compositionally biased region" description="Basic and acidic residues" evidence="4">
    <location>
        <begin position="345"/>
        <end position="354"/>
    </location>
</feature>
<feature type="compositionally biased region" description="Polar residues" evidence="4">
    <location>
        <begin position="83"/>
        <end position="96"/>
    </location>
</feature>
<dbReference type="PROSITE" id="PS01031">
    <property type="entry name" value="SHSP"/>
    <property type="match status" value="1"/>
</dbReference>
<dbReference type="EMBL" id="JAPQKN010000003">
    <property type="protein sequence ID" value="KAJ5167211.1"/>
    <property type="molecule type" value="Genomic_DNA"/>
</dbReference>
<reference evidence="6" key="2">
    <citation type="journal article" date="2023" name="IMA Fungus">
        <title>Comparative genomic study of the Penicillium genus elucidates a diverse pangenome and 15 lateral gene transfer events.</title>
        <authorList>
            <person name="Petersen C."/>
            <person name="Sorensen T."/>
            <person name="Nielsen M.R."/>
            <person name="Sondergaard T.E."/>
            <person name="Sorensen J.L."/>
            <person name="Fitzpatrick D.A."/>
            <person name="Frisvad J.C."/>
            <person name="Nielsen K.L."/>
        </authorList>
    </citation>
    <scope>NUCLEOTIDE SEQUENCE</scope>
    <source>
        <strain evidence="6">IBT 26290</strain>
    </source>
</reference>
<feature type="compositionally biased region" description="Basic residues" evidence="4">
    <location>
        <begin position="163"/>
        <end position="180"/>
    </location>
</feature>
<dbReference type="Gene3D" id="2.60.40.790">
    <property type="match status" value="1"/>
</dbReference>
<name>A0A9W9I3J6_9EURO</name>
<evidence type="ECO:0000313" key="6">
    <source>
        <dbReference type="EMBL" id="KAJ5167211.1"/>
    </source>
</evidence>
<evidence type="ECO:0000256" key="1">
    <source>
        <dbReference type="ARBA" id="ARBA00023016"/>
    </source>
</evidence>
<dbReference type="RefSeq" id="XP_056543672.1">
    <property type="nucleotide sequence ID" value="XM_056688117.1"/>
</dbReference>
<feature type="compositionally biased region" description="Basic residues" evidence="4">
    <location>
        <begin position="142"/>
        <end position="155"/>
    </location>
</feature>
<proteinExistence type="inferred from homology"/>
<evidence type="ECO:0000256" key="4">
    <source>
        <dbReference type="SAM" id="MobiDB-lite"/>
    </source>
</evidence>
<dbReference type="InterPro" id="IPR031107">
    <property type="entry name" value="Small_HSP"/>
</dbReference>
<accession>A0A9W9I3J6</accession>
<comment type="caution">
    <text evidence="6">The sequence shown here is derived from an EMBL/GenBank/DDBJ whole genome shotgun (WGS) entry which is preliminary data.</text>
</comment>
<evidence type="ECO:0000313" key="7">
    <source>
        <dbReference type="Proteomes" id="UP001149163"/>
    </source>
</evidence>
<dbReference type="OrthoDB" id="5511210at2759"/>
<gene>
    <name evidence="6" type="ORF">N7482_005992</name>
</gene>
<keyword evidence="1" id="KW-0346">Stress response</keyword>
<evidence type="ECO:0000259" key="5">
    <source>
        <dbReference type="PROSITE" id="PS01031"/>
    </source>
</evidence>
<feature type="region of interest" description="Disordered" evidence="4">
    <location>
        <begin position="342"/>
        <end position="384"/>
    </location>
</feature>